<dbReference type="CDD" id="cd11655">
    <property type="entry name" value="rap1_myb-like"/>
    <property type="match status" value="1"/>
</dbReference>
<dbReference type="OrthoDB" id="435460at2759"/>
<keyword evidence="3" id="KW-1185">Reference proteome</keyword>
<gene>
    <name evidence="2" type="ORF">BS47DRAFT_480869</name>
</gene>
<evidence type="ECO:0000259" key="1">
    <source>
        <dbReference type="Pfam" id="PF08914"/>
    </source>
</evidence>
<feature type="domain" description="TERF2-interacting telomeric protein 1 Myb" evidence="1">
    <location>
        <begin position="13"/>
        <end position="72"/>
    </location>
</feature>
<dbReference type="AlphaFoldDB" id="A0A9P6AHJ4"/>
<name>A0A9P6AHJ4_9AGAM</name>
<dbReference type="EMBL" id="MU129130">
    <property type="protein sequence ID" value="KAF9505970.1"/>
    <property type="molecule type" value="Genomic_DNA"/>
</dbReference>
<comment type="caution">
    <text evidence="2">The sequence shown here is derived from an EMBL/GenBank/DDBJ whole genome shotgun (WGS) entry which is preliminary data.</text>
</comment>
<dbReference type="Proteomes" id="UP000886523">
    <property type="component" value="Unassembled WGS sequence"/>
</dbReference>
<sequence length="94" mass="10807">MSGKQDGVAARHFTAEEDSRLMAYIAKRVPFIQAGGRSGRKIYIELTGTLVHEYPWAATHSWQAWRDHYCKQREDFDSTIERYCGCPSPTQVQL</sequence>
<dbReference type="InterPro" id="IPR009057">
    <property type="entry name" value="Homeodomain-like_sf"/>
</dbReference>
<proteinExistence type="predicted"/>
<protein>
    <recommendedName>
        <fullName evidence="1">TERF2-interacting telomeric protein 1 Myb domain-containing protein</fullName>
    </recommendedName>
</protein>
<evidence type="ECO:0000313" key="2">
    <source>
        <dbReference type="EMBL" id="KAF9505970.1"/>
    </source>
</evidence>
<reference evidence="2" key="1">
    <citation type="journal article" date="2020" name="Nat. Commun.">
        <title>Large-scale genome sequencing of mycorrhizal fungi provides insights into the early evolution of symbiotic traits.</title>
        <authorList>
            <person name="Miyauchi S."/>
            <person name="Kiss E."/>
            <person name="Kuo A."/>
            <person name="Drula E."/>
            <person name="Kohler A."/>
            <person name="Sanchez-Garcia M."/>
            <person name="Morin E."/>
            <person name="Andreopoulos B."/>
            <person name="Barry K.W."/>
            <person name="Bonito G."/>
            <person name="Buee M."/>
            <person name="Carver A."/>
            <person name="Chen C."/>
            <person name="Cichocki N."/>
            <person name="Clum A."/>
            <person name="Culley D."/>
            <person name="Crous P.W."/>
            <person name="Fauchery L."/>
            <person name="Girlanda M."/>
            <person name="Hayes R.D."/>
            <person name="Keri Z."/>
            <person name="LaButti K."/>
            <person name="Lipzen A."/>
            <person name="Lombard V."/>
            <person name="Magnuson J."/>
            <person name="Maillard F."/>
            <person name="Murat C."/>
            <person name="Nolan M."/>
            <person name="Ohm R.A."/>
            <person name="Pangilinan J."/>
            <person name="Pereira M.F."/>
            <person name="Perotto S."/>
            <person name="Peter M."/>
            <person name="Pfister S."/>
            <person name="Riley R."/>
            <person name="Sitrit Y."/>
            <person name="Stielow J.B."/>
            <person name="Szollosi G."/>
            <person name="Zifcakova L."/>
            <person name="Stursova M."/>
            <person name="Spatafora J.W."/>
            <person name="Tedersoo L."/>
            <person name="Vaario L.M."/>
            <person name="Yamada A."/>
            <person name="Yan M."/>
            <person name="Wang P."/>
            <person name="Xu J."/>
            <person name="Bruns T."/>
            <person name="Baldrian P."/>
            <person name="Vilgalys R."/>
            <person name="Dunand C."/>
            <person name="Henrissat B."/>
            <person name="Grigoriev I.V."/>
            <person name="Hibbett D."/>
            <person name="Nagy L.G."/>
            <person name="Martin F.M."/>
        </authorList>
    </citation>
    <scope>NUCLEOTIDE SEQUENCE</scope>
    <source>
        <strain evidence="2">UP504</strain>
    </source>
</reference>
<evidence type="ECO:0000313" key="3">
    <source>
        <dbReference type="Proteomes" id="UP000886523"/>
    </source>
</evidence>
<dbReference type="SUPFAM" id="SSF46689">
    <property type="entry name" value="Homeodomain-like"/>
    <property type="match status" value="1"/>
</dbReference>
<dbReference type="InterPro" id="IPR015010">
    <property type="entry name" value="TERF2IP_Myb"/>
</dbReference>
<accession>A0A9P6AHJ4</accession>
<dbReference type="Gene3D" id="1.10.10.60">
    <property type="entry name" value="Homeodomain-like"/>
    <property type="match status" value="1"/>
</dbReference>
<dbReference type="Pfam" id="PF08914">
    <property type="entry name" value="Myb_Rap1"/>
    <property type="match status" value="1"/>
</dbReference>
<organism evidence="2 3">
    <name type="scientific">Hydnum rufescens UP504</name>
    <dbReference type="NCBI Taxonomy" id="1448309"/>
    <lineage>
        <taxon>Eukaryota</taxon>
        <taxon>Fungi</taxon>
        <taxon>Dikarya</taxon>
        <taxon>Basidiomycota</taxon>
        <taxon>Agaricomycotina</taxon>
        <taxon>Agaricomycetes</taxon>
        <taxon>Cantharellales</taxon>
        <taxon>Hydnaceae</taxon>
        <taxon>Hydnum</taxon>
    </lineage>
</organism>